<evidence type="ECO:0000313" key="1">
    <source>
        <dbReference type="EMBL" id="EJW96327.1"/>
    </source>
</evidence>
<organism evidence="1">
    <name type="scientific">gut metagenome</name>
    <dbReference type="NCBI Taxonomy" id="749906"/>
    <lineage>
        <taxon>unclassified sequences</taxon>
        <taxon>metagenomes</taxon>
        <taxon>organismal metagenomes</taxon>
    </lineage>
</organism>
<dbReference type="EMBL" id="AMCI01005342">
    <property type="protein sequence ID" value="EJW96327.1"/>
    <property type="molecule type" value="Genomic_DNA"/>
</dbReference>
<reference evidence="1" key="1">
    <citation type="journal article" date="2012" name="PLoS ONE">
        <title>Gene sets for utilization of primary and secondary nutrition supplies in the distal gut of endangered iberian lynx.</title>
        <authorList>
            <person name="Alcaide M."/>
            <person name="Messina E."/>
            <person name="Richter M."/>
            <person name="Bargiela R."/>
            <person name="Peplies J."/>
            <person name="Huws S.A."/>
            <person name="Newbold C.J."/>
            <person name="Golyshin P.N."/>
            <person name="Simon M.A."/>
            <person name="Lopez G."/>
            <person name="Yakimov M.M."/>
            <person name="Ferrer M."/>
        </authorList>
    </citation>
    <scope>NUCLEOTIDE SEQUENCE</scope>
</reference>
<accession>J9G3D1</accession>
<name>J9G3D1_9ZZZZ</name>
<gene>
    <name evidence="1" type="ORF">EVA_15566</name>
</gene>
<dbReference type="AlphaFoldDB" id="J9G3D1"/>
<feature type="non-terminal residue" evidence="1">
    <location>
        <position position="1"/>
    </location>
</feature>
<proteinExistence type="predicted"/>
<sequence length="245" mass="28137">KTIQHLYKKNINRPLNPAVSADDFSESTIQTEIEEYVFTDEIINGLYNVLNAIWTQNVSHNGIWVNGFFGSGKSHFLKYLGYCIHPVHREAALCRLMQAVSECDPLQVADSKSQVTIDEIKQLSDWIRKATIDVVLFNIGTVHDTNSEQKEVFTQVFWNQFNRFRGYNSFNLALAQNLEKVLDQANVFEEFKERLASEGFDWKEQAPTMATVYLDHILEKAKELLPALTIDSVRKAIMEDKENVS</sequence>
<dbReference type="InterPro" id="IPR027417">
    <property type="entry name" value="P-loop_NTPase"/>
</dbReference>
<feature type="non-terminal residue" evidence="1">
    <location>
        <position position="245"/>
    </location>
</feature>
<dbReference type="SUPFAM" id="SSF52540">
    <property type="entry name" value="P-loop containing nucleoside triphosphate hydrolases"/>
    <property type="match status" value="1"/>
</dbReference>
<comment type="caution">
    <text evidence="1">The sequence shown here is derived from an EMBL/GenBank/DDBJ whole genome shotgun (WGS) entry which is preliminary data.</text>
</comment>
<protein>
    <submittedName>
        <fullName evidence="1">ATPase-like protein</fullName>
    </submittedName>
</protein>